<protein>
    <submittedName>
        <fullName evidence="2">Uncharacterized protein</fullName>
    </submittedName>
</protein>
<organism evidence="2 3">
    <name type="scientific">Botrimarina hoheduenensis</name>
    <dbReference type="NCBI Taxonomy" id="2528000"/>
    <lineage>
        <taxon>Bacteria</taxon>
        <taxon>Pseudomonadati</taxon>
        <taxon>Planctomycetota</taxon>
        <taxon>Planctomycetia</taxon>
        <taxon>Pirellulales</taxon>
        <taxon>Lacipirellulaceae</taxon>
        <taxon>Botrimarina</taxon>
    </lineage>
</organism>
<feature type="transmembrane region" description="Helical" evidence="1">
    <location>
        <begin position="12"/>
        <end position="42"/>
    </location>
</feature>
<dbReference type="Proteomes" id="UP000318995">
    <property type="component" value="Unassembled WGS sequence"/>
</dbReference>
<keyword evidence="1" id="KW-0472">Membrane</keyword>
<feature type="transmembrane region" description="Helical" evidence="1">
    <location>
        <begin position="104"/>
        <end position="121"/>
    </location>
</feature>
<evidence type="ECO:0000313" key="3">
    <source>
        <dbReference type="Proteomes" id="UP000318995"/>
    </source>
</evidence>
<keyword evidence="1" id="KW-0812">Transmembrane</keyword>
<keyword evidence="3" id="KW-1185">Reference proteome</keyword>
<feature type="transmembrane region" description="Helical" evidence="1">
    <location>
        <begin position="75"/>
        <end position="92"/>
    </location>
</feature>
<name>A0A5C5W9P1_9BACT</name>
<proteinExistence type="predicted"/>
<comment type="caution">
    <text evidence="2">The sequence shown here is derived from an EMBL/GenBank/DDBJ whole genome shotgun (WGS) entry which is preliminary data.</text>
</comment>
<evidence type="ECO:0000256" key="1">
    <source>
        <dbReference type="SAM" id="Phobius"/>
    </source>
</evidence>
<accession>A0A5C5W9P1</accession>
<dbReference type="EMBL" id="SJPH01000002">
    <property type="protein sequence ID" value="TWT47380.1"/>
    <property type="molecule type" value="Genomic_DNA"/>
</dbReference>
<dbReference type="AlphaFoldDB" id="A0A5C5W9P1"/>
<sequence length="128" mass="13244">MNLVQRVSPLWLIAAGLAGVALVSAGFTVPLLACLLLVGLGADADLGRRYQRAVATDPAGTDPALFAATLRSLHAALYAGLLFTAWGALLDASNRLLPGAPSQTLLAFDLVLCITLVVIRLRRGVAPA</sequence>
<reference evidence="2 3" key="1">
    <citation type="submission" date="2019-02" db="EMBL/GenBank/DDBJ databases">
        <title>Deep-cultivation of Planctomycetes and their phenomic and genomic characterization uncovers novel biology.</title>
        <authorList>
            <person name="Wiegand S."/>
            <person name="Jogler M."/>
            <person name="Boedeker C."/>
            <person name="Pinto D."/>
            <person name="Vollmers J."/>
            <person name="Rivas-Marin E."/>
            <person name="Kohn T."/>
            <person name="Peeters S.H."/>
            <person name="Heuer A."/>
            <person name="Rast P."/>
            <person name="Oberbeckmann S."/>
            <person name="Bunk B."/>
            <person name="Jeske O."/>
            <person name="Meyerdierks A."/>
            <person name="Storesund J.E."/>
            <person name="Kallscheuer N."/>
            <person name="Luecker S."/>
            <person name="Lage O.M."/>
            <person name="Pohl T."/>
            <person name="Merkel B.J."/>
            <person name="Hornburger P."/>
            <person name="Mueller R.-W."/>
            <person name="Bruemmer F."/>
            <person name="Labrenz M."/>
            <person name="Spormann A.M."/>
            <person name="Op Den Camp H."/>
            <person name="Overmann J."/>
            <person name="Amann R."/>
            <person name="Jetten M.S.M."/>
            <person name="Mascher T."/>
            <person name="Medema M.H."/>
            <person name="Devos D.P."/>
            <person name="Kaster A.-K."/>
            <person name="Ovreas L."/>
            <person name="Rohde M."/>
            <person name="Galperin M.Y."/>
            <person name="Jogler C."/>
        </authorList>
    </citation>
    <scope>NUCLEOTIDE SEQUENCE [LARGE SCALE GENOMIC DNA]</scope>
    <source>
        <strain evidence="2 3">Pla111</strain>
    </source>
</reference>
<evidence type="ECO:0000313" key="2">
    <source>
        <dbReference type="EMBL" id="TWT47380.1"/>
    </source>
</evidence>
<gene>
    <name evidence="2" type="ORF">Pla111_09930</name>
</gene>
<keyword evidence="1" id="KW-1133">Transmembrane helix</keyword>